<feature type="region of interest" description="Disordered" evidence="3">
    <location>
        <begin position="1"/>
        <end position="58"/>
    </location>
</feature>
<dbReference type="InterPro" id="IPR001128">
    <property type="entry name" value="Cyt_P450"/>
</dbReference>
<name>A0A2V0NSR1_9CHLO</name>
<dbReference type="GO" id="GO:0016705">
    <property type="term" value="F:oxidoreductase activity, acting on paired donors, with incorporation or reduction of molecular oxygen"/>
    <property type="evidence" value="ECO:0007669"/>
    <property type="project" value="InterPro"/>
</dbReference>
<evidence type="ECO:0000313" key="5">
    <source>
        <dbReference type="Proteomes" id="UP000247498"/>
    </source>
</evidence>
<reference evidence="4 5" key="1">
    <citation type="journal article" date="2018" name="Sci. Rep.">
        <title>Raphidocelis subcapitata (=Pseudokirchneriella subcapitata) provides an insight into genome evolution and environmental adaptations in the Sphaeropleales.</title>
        <authorList>
            <person name="Suzuki S."/>
            <person name="Yamaguchi H."/>
            <person name="Nakajima N."/>
            <person name="Kawachi M."/>
        </authorList>
    </citation>
    <scope>NUCLEOTIDE SEQUENCE [LARGE SCALE GENOMIC DNA]</scope>
    <source>
        <strain evidence="4 5">NIES-35</strain>
    </source>
</reference>
<dbReference type="GO" id="GO:0004497">
    <property type="term" value="F:monooxygenase activity"/>
    <property type="evidence" value="ECO:0007669"/>
    <property type="project" value="InterPro"/>
</dbReference>
<dbReference type="PANTHER" id="PTHR24286">
    <property type="entry name" value="CYTOCHROME P450 26"/>
    <property type="match status" value="1"/>
</dbReference>
<dbReference type="GO" id="GO:0016125">
    <property type="term" value="P:sterol metabolic process"/>
    <property type="evidence" value="ECO:0007669"/>
    <property type="project" value="TreeGrafter"/>
</dbReference>
<dbReference type="AlphaFoldDB" id="A0A2V0NSR1"/>
<evidence type="ECO:0000256" key="1">
    <source>
        <dbReference type="ARBA" id="ARBA00022723"/>
    </source>
</evidence>
<dbReference type="InterPro" id="IPR036396">
    <property type="entry name" value="Cyt_P450_sf"/>
</dbReference>
<dbReference type="GO" id="GO:0020037">
    <property type="term" value="F:heme binding"/>
    <property type="evidence" value="ECO:0007669"/>
    <property type="project" value="InterPro"/>
</dbReference>
<accession>A0A2V0NSR1</accession>
<evidence type="ECO:0000256" key="2">
    <source>
        <dbReference type="ARBA" id="ARBA00023004"/>
    </source>
</evidence>
<dbReference type="OrthoDB" id="442633at2759"/>
<comment type="caution">
    <text evidence="4">The sequence shown here is derived from an EMBL/GenBank/DDBJ whole genome shotgun (WGS) entry which is preliminary data.</text>
</comment>
<gene>
    <name evidence="4" type="ORF">Rsub_00587</name>
</gene>
<dbReference type="Gene3D" id="1.10.630.10">
    <property type="entry name" value="Cytochrome P450"/>
    <property type="match status" value="1"/>
</dbReference>
<evidence type="ECO:0000313" key="4">
    <source>
        <dbReference type="EMBL" id="GBF87875.1"/>
    </source>
</evidence>
<dbReference type="CDD" id="cd00302">
    <property type="entry name" value="cytochrome_P450"/>
    <property type="match status" value="1"/>
</dbReference>
<keyword evidence="2" id="KW-0408">Iron</keyword>
<feature type="compositionally biased region" description="Low complexity" evidence="3">
    <location>
        <begin position="20"/>
        <end position="41"/>
    </location>
</feature>
<sequence>MQLRSSVPQAGSARRPTAGPPSRDTARRSSAAVRASAPRSGGPAGGAPRAPPPGAASAAASAPAASIASLPLAPGPAPSPLPALEDETLALAANPLQYALDARARHGGGGPVFRVPVFMQGNVYMVVTTDAITDILADDGNSVAFNNSEAFKRLMRDEVSNETMANGALRMQQRRMLSPAFSNDALNAYVPIMVEQVEQSLAGLVSSEGRSFDLRYEVRTMTVDLANNLLVGITGLDEATKRRLQELMDDFFIGTQTQMISLLPGSPFMKAMEARKELDELLKPRLVEQRDAMMGRGRIGRGAKPRKSVLATMMEARIAMGDEDALSDLDALTNQCIGILLAGIDTSGSGFTNTLLALTQLPGVVEKLREEQRRVVEAHGPAITRAALDAMPYLDAVVREVQYISPSGALNFRHTQRDIDVQGRRVPKDSLLLLHWQAAHALEDAEQRGRPGPAMFKNAKSPVLDKEYLEQVFYPERWMAGSGAPRPTMLSFHHGPFTCLGMMLYFLEAKSVVATLLRNYDLQLLSEPAYIPWMHMPMSVPDKRWPVWARLTANPL</sequence>
<keyword evidence="1" id="KW-0479">Metal-binding</keyword>
<dbReference type="Pfam" id="PF00067">
    <property type="entry name" value="p450"/>
    <property type="match status" value="1"/>
</dbReference>
<keyword evidence="5" id="KW-1185">Reference proteome</keyword>
<evidence type="ECO:0000256" key="3">
    <source>
        <dbReference type="SAM" id="MobiDB-lite"/>
    </source>
</evidence>
<protein>
    <submittedName>
        <fullName evidence="4">Cytochrome P450</fullName>
    </submittedName>
</protein>
<dbReference type="SUPFAM" id="SSF48264">
    <property type="entry name" value="Cytochrome P450"/>
    <property type="match status" value="1"/>
</dbReference>
<organism evidence="4 5">
    <name type="scientific">Raphidocelis subcapitata</name>
    <dbReference type="NCBI Taxonomy" id="307507"/>
    <lineage>
        <taxon>Eukaryota</taxon>
        <taxon>Viridiplantae</taxon>
        <taxon>Chlorophyta</taxon>
        <taxon>core chlorophytes</taxon>
        <taxon>Chlorophyceae</taxon>
        <taxon>CS clade</taxon>
        <taxon>Sphaeropleales</taxon>
        <taxon>Selenastraceae</taxon>
        <taxon>Raphidocelis</taxon>
    </lineage>
</organism>
<dbReference type="Proteomes" id="UP000247498">
    <property type="component" value="Unassembled WGS sequence"/>
</dbReference>
<dbReference type="InParanoid" id="A0A2V0NSR1"/>
<dbReference type="GO" id="GO:0005506">
    <property type="term" value="F:iron ion binding"/>
    <property type="evidence" value="ECO:0007669"/>
    <property type="project" value="InterPro"/>
</dbReference>
<dbReference type="STRING" id="307507.A0A2V0NSR1"/>
<proteinExistence type="predicted"/>
<dbReference type="PANTHER" id="PTHR24286:SF380">
    <property type="entry name" value="PH DOMAIN-CONTAINING PROTEIN"/>
    <property type="match status" value="1"/>
</dbReference>
<dbReference type="EMBL" id="BDRX01000002">
    <property type="protein sequence ID" value="GBF87875.1"/>
    <property type="molecule type" value="Genomic_DNA"/>
</dbReference>